<proteinExistence type="predicted"/>
<name>A0A382W3T4_9ZZZZ</name>
<organism evidence="2">
    <name type="scientific">marine metagenome</name>
    <dbReference type="NCBI Taxonomy" id="408172"/>
    <lineage>
        <taxon>unclassified sequences</taxon>
        <taxon>metagenomes</taxon>
        <taxon>ecological metagenomes</taxon>
    </lineage>
</organism>
<feature type="non-terminal residue" evidence="2">
    <location>
        <position position="159"/>
    </location>
</feature>
<dbReference type="InterPro" id="IPR050099">
    <property type="entry name" value="SIS_GmhA/DiaA_subfam"/>
</dbReference>
<dbReference type="PANTHER" id="PTHR30390:SF8">
    <property type="entry name" value="SUGAR ISOMERASE (SIS)"/>
    <property type="match status" value="1"/>
</dbReference>
<dbReference type="EMBL" id="UINC01156496">
    <property type="protein sequence ID" value="SVD52945.1"/>
    <property type="molecule type" value="Genomic_DNA"/>
</dbReference>
<feature type="domain" description="SIS" evidence="1">
    <location>
        <begin position="33"/>
        <end position="159"/>
    </location>
</feature>
<evidence type="ECO:0000313" key="2">
    <source>
        <dbReference type="EMBL" id="SVD52945.1"/>
    </source>
</evidence>
<gene>
    <name evidence="2" type="ORF">METZ01_LOCUS405799</name>
</gene>
<dbReference type="Gene3D" id="3.40.50.10490">
    <property type="entry name" value="Glucose-6-phosphate isomerase like protein, domain 1"/>
    <property type="match status" value="1"/>
</dbReference>
<protein>
    <recommendedName>
        <fullName evidence="1">SIS domain-containing protein</fullName>
    </recommendedName>
</protein>
<evidence type="ECO:0000259" key="1">
    <source>
        <dbReference type="PROSITE" id="PS51464"/>
    </source>
</evidence>
<dbReference type="GO" id="GO:0097367">
    <property type="term" value="F:carbohydrate derivative binding"/>
    <property type="evidence" value="ECO:0007669"/>
    <property type="project" value="InterPro"/>
</dbReference>
<dbReference type="GO" id="GO:1901135">
    <property type="term" value="P:carbohydrate derivative metabolic process"/>
    <property type="evidence" value="ECO:0007669"/>
    <property type="project" value="InterPro"/>
</dbReference>
<dbReference type="Pfam" id="PF13580">
    <property type="entry name" value="SIS_2"/>
    <property type="match status" value="1"/>
</dbReference>
<dbReference type="CDD" id="cd05006">
    <property type="entry name" value="SIS_GmhA"/>
    <property type="match status" value="1"/>
</dbReference>
<dbReference type="InterPro" id="IPR001347">
    <property type="entry name" value="SIS_dom"/>
</dbReference>
<dbReference type="InterPro" id="IPR046348">
    <property type="entry name" value="SIS_dom_sf"/>
</dbReference>
<reference evidence="2" key="1">
    <citation type="submission" date="2018-05" db="EMBL/GenBank/DDBJ databases">
        <authorList>
            <person name="Lanie J.A."/>
            <person name="Ng W.-L."/>
            <person name="Kazmierczak K.M."/>
            <person name="Andrzejewski T.M."/>
            <person name="Davidsen T.M."/>
            <person name="Wayne K.J."/>
            <person name="Tettelin H."/>
            <person name="Glass J.I."/>
            <person name="Rusch D."/>
            <person name="Podicherti R."/>
            <person name="Tsui H.-C.T."/>
            <person name="Winkler M.E."/>
        </authorList>
    </citation>
    <scope>NUCLEOTIDE SEQUENCE</scope>
</reference>
<sequence length="159" mass="17294">MGTNFTVDNYIKNHNDVMASLNQGEIEFAINLIVKTWESDQQIVTCGNGGSANTTSHYITDWNKMSHLATGKQFKGICLSDNTGLITAYANDLSYDDIYSEQVKNLMKEGDLLIIVSGSGNSENVVRAIDVANDLGCETLAICGYDGGKVKKIAKHSLH</sequence>
<dbReference type="PROSITE" id="PS51464">
    <property type="entry name" value="SIS"/>
    <property type="match status" value="1"/>
</dbReference>
<dbReference type="AlphaFoldDB" id="A0A382W3T4"/>
<dbReference type="InterPro" id="IPR035461">
    <property type="entry name" value="GmhA/DiaA"/>
</dbReference>
<dbReference type="PANTHER" id="PTHR30390">
    <property type="entry name" value="SEDOHEPTULOSE 7-PHOSPHATE ISOMERASE / DNAA INITIATOR-ASSOCIATING FACTOR FOR REPLICATION INITIATION"/>
    <property type="match status" value="1"/>
</dbReference>
<dbReference type="SUPFAM" id="SSF53697">
    <property type="entry name" value="SIS domain"/>
    <property type="match status" value="1"/>
</dbReference>
<accession>A0A382W3T4</accession>